<dbReference type="Proteomes" id="UP000193240">
    <property type="component" value="Unassembled WGS sequence"/>
</dbReference>
<evidence type="ECO:0000256" key="1">
    <source>
        <dbReference type="SAM" id="MobiDB-lite"/>
    </source>
</evidence>
<evidence type="ECO:0000313" key="2">
    <source>
        <dbReference type="EMBL" id="OSS53923.1"/>
    </source>
</evidence>
<gene>
    <name evidence="2" type="ORF">B5807_00481</name>
</gene>
<organism evidence="2 3">
    <name type="scientific">Epicoccum nigrum</name>
    <name type="common">Soil fungus</name>
    <name type="synonym">Epicoccum purpurascens</name>
    <dbReference type="NCBI Taxonomy" id="105696"/>
    <lineage>
        <taxon>Eukaryota</taxon>
        <taxon>Fungi</taxon>
        <taxon>Dikarya</taxon>
        <taxon>Ascomycota</taxon>
        <taxon>Pezizomycotina</taxon>
        <taxon>Dothideomycetes</taxon>
        <taxon>Pleosporomycetidae</taxon>
        <taxon>Pleosporales</taxon>
        <taxon>Pleosporineae</taxon>
        <taxon>Didymellaceae</taxon>
        <taxon>Epicoccum</taxon>
    </lineage>
</organism>
<dbReference type="InParanoid" id="A0A1Y2MCR1"/>
<evidence type="ECO:0000313" key="3">
    <source>
        <dbReference type="Proteomes" id="UP000193240"/>
    </source>
</evidence>
<keyword evidence="3" id="KW-1185">Reference proteome</keyword>
<dbReference type="EMBL" id="KZ107838">
    <property type="protein sequence ID" value="OSS53923.1"/>
    <property type="molecule type" value="Genomic_DNA"/>
</dbReference>
<name>A0A1Y2MCR1_EPING</name>
<dbReference type="AlphaFoldDB" id="A0A1Y2MCR1"/>
<feature type="compositionally biased region" description="Polar residues" evidence="1">
    <location>
        <begin position="55"/>
        <end position="66"/>
    </location>
</feature>
<sequence>MTDLDGACSSKLASESHHEQTIPQQPEHKPTKLRRFMSIGSRRSKAASKAELNTKPDSATSLQVFSPRSAGSDLQTKKHKRSVSTFLSSRLSTHKSEPPKRESGVEITHIPVTETSFLSAPPAATKETKDNTNGQSHLPLTGDPYHPVQMQPRKDSAIKAFHEVPAAPSRTAALRSHPVQKEDLEEEYTFHTPDEFWGRHKTDYWGRKNS</sequence>
<feature type="compositionally biased region" description="Basic and acidic residues" evidence="1">
    <location>
        <begin position="14"/>
        <end position="30"/>
    </location>
</feature>
<proteinExistence type="predicted"/>
<accession>A0A1Y2MCR1</accession>
<protein>
    <submittedName>
        <fullName evidence="2">Uncharacterized protein</fullName>
    </submittedName>
</protein>
<feature type="compositionally biased region" description="Basic and acidic residues" evidence="1">
    <location>
        <begin position="94"/>
        <end position="104"/>
    </location>
</feature>
<feature type="region of interest" description="Disordered" evidence="1">
    <location>
        <begin position="1"/>
        <end position="155"/>
    </location>
</feature>
<reference evidence="2 3" key="1">
    <citation type="journal article" date="2017" name="Genome Announc.">
        <title>Genome sequence of the saprophytic ascomycete Epicoccum nigrum ICMP 19927 strain isolated from New Zealand.</title>
        <authorList>
            <person name="Fokin M."/>
            <person name="Fleetwood D."/>
            <person name="Weir B.S."/>
            <person name="Villas-Boas S.G."/>
        </authorList>
    </citation>
    <scope>NUCLEOTIDE SEQUENCE [LARGE SCALE GENOMIC DNA]</scope>
    <source>
        <strain evidence="2 3">ICMP 19927</strain>
    </source>
</reference>